<feature type="non-terminal residue" evidence="2">
    <location>
        <position position="1"/>
    </location>
</feature>
<dbReference type="GO" id="GO:0003723">
    <property type="term" value="F:RNA binding"/>
    <property type="evidence" value="ECO:0007669"/>
    <property type="project" value="InterPro"/>
</dbReference>
<gene>
    <name evidence="2" type="ORF">TSG867_LOCUS32465</name>
</gene>
<dbReference type="Gene3D" id="3.40.50.300">
    <property type="entry name" value="P-loop containing nucleotide triphosphate hydrolases"/>
    <property type="match status" value="1"/>
</dbReference>
<evidence type="ECO:0000259" key="1">
    <source>
        <dbReference type="Pfam" id="PF00910"/>
    </source>
</evidence>
<dbReference type="EMBL" id="CAJOBQ010007452">
    <property type="protein sequence ID" value="CAF4682809.1"/>
    <property type="molecule type" value="Genomic_DNA"/>
</dbReference>
<organism evidence="2 3">
    <name type="scientific">Rotaria socialis</name>
    <dbReference type="NCBI Taxonomy" id="392032"/>
    <lineage>
        <taxon>Eukaryota</taxon>
        <taxon>Metazoa</taxon>
        <taxon>Spiralia</taxon>
        <taxon>Gnathifera</taxon>
        <taxon>Rotifera</taxon>
        <taxon>Eurotatoria</taxon>
        <taxon>Bdelloidea</taxon>
        <taxon>Philodinida</taxon>
        <taxon>Philodinidae</taxon>
        <taxon>Rotaria</taxon>
    </lineage>
</organism>
<dbReference type="Proteomes" id="UP000663862">
    <property type="component" value="Unassembled WGS sequence"/>
</dbReference>
<dbReference type="InterPro" id="IPR027417">
    <property type="entry name" value="P-loop_NTPase"/>
</dbReference>
<evidence type="ECO:0000313" key="2">
    <source>
        <dbReference type="EMBL" id="CAF4682809.1"/>
    </source>
</evidence>
<accession>A0A821HL66</accession>
<reference evidence="2" key="1">
    <citation type="submission" date="2021-02" db="EMBL/GenBank/DDBJ databases">
        <authorList>
            <person name="Nowell W R."/>
        </authorList>
    </citation>
    <scope>NUCLEOTIDE SEQUENCE</scope>
</reference>
<name>A0A821HL66_9BILA</name>
<dbReference type="AlphaFoldDB" id="A0A821HL66"/>
<dbReference type="Pfam" id="PF00910">
    <property type="entry name" value="RNA_helicase"/>
    <property type="match status" value="1"/>
</dbReference>
<sequence length="239" mass="27905">NGVRDYCMKEETRVAGPWEFGKIPLSRNSKTDWALVKQAAKAGDYDKIPDNILVTHYSNIQKLYKDNCKVTSSSTVRGIYIHGDAGIGKSYLARSLFPGEPVYSKNPNKYFDGYQNETVIIWDDLDLMHPSMFTYYFKIWTDRYGVRGEIKGSTIPLNHKYFIFTSQYSFEEMFTDLKTREAMGRRCFIYEMAHYKDINLRTQFVIPDMIDQFNRDTPPEIEKFIVRDRSALIEATARL</sequence>
<evidence type="ECO:0000313" key="3">
    <source>
        <dbReference type="Proteomes" id="UP000663862"/>
    </source>
</evidence>
<dbReference type="InterPro" id="IPR000605">
    <property type="entry name" value="Helicase_SF3_ssDNA/RNA_vir"/>
</dbReference>
<dbReference type="GO" id="GO:0003724">
    <property type="term" value="F:RNA helicase activity"/>
    <property type="evidence" value="ECO:0007669"/>
    <property type="project" value="InterPro"/>
</dbReference>
<protein>
    <recommendedName>
        <fullName evidence="1">Helicase superfamily 3 single-stranded DNA/RNA virus domain-containing protein</fullName>
    </recommendedName>
</protein>
<proteinExistence type="predicted"/>
<feature type="domain" description="Helicase superfamily 3 single-stranded DNA/RNA virus" evidence="1">
    <location>
        <begin position="79"/>
        <end position="130"/>
    </location>
</feature>
<comment type="caution">
    <text evidence="2">The sequence shown here is derived from an EMBL/GenBank/DDBJ whole genome shotgun (WGS) entry which is preliminary data.</text>
</comment>
<dbReference type="SUPFAM" id="SSF52540">
    <property type="entry name" value="P-loop containing nucleoside triphosphate hydrolases"/>
    <property type="match status" value="1"/>
</dbReference>